<accession>A0A6J6Z072</accession>
<dbReference type="EMBL" id="CAFBQW010000016">
    <property type="protein sequence ID" value="CAB5061801.1"/>
    <property type="molecule type" value="Genomic_DNA"/>
</dbReference>
<dbReference type="InterPro" id="IPR036291">
    <property type="entry name" value="NAD(P)-bd_dom_sf"/>
</dbReference>
<dbReference type="GO" id="GO:0004325">
    <property type="term" value="F:ferrochelatase activity"/>
    <property type="evidence" value="ECO:0007669"/>
    <property type="project" value="InterPro"/>
</dbReference>
<dbReference type="EC" id="1.3.1.76" evidence="2"/>
<keyword evidence="4" id="KW-0520">NAD</keyword>
<organism evidence="8">
    <name type="scientific">freshwater metagenome</name>
    <dbReference type="NCBI Taxonomy" id="449393"/>
    <lineage>
        <taxon>unclassified sequences</taxon>
        <taxon>metagenomes</taxon>
        <taxon>ecological metagenomes</taxon>
    </lineage>
</organism>
<name>A0A6J6Z072_9ZZZZ</name>
<dbReference type="SUPFAM" id="SSF75615">
    <property type="entry name" value="Siroheme synthase middle domains-like"/>
    <property type="match status" value="1"/>
</dbReference>
<dbReference type="Pfam" id="PF13241">
    <property type="entry name" value="NAD_binding_7"/>
    <property type="match status" value="1"/>
</dbReference>
<evidence type="ECO:0000313" key="8">
    <source>
        <dbReference type="EMBL" id="CAB4815152.1"/>
    </source>
</evidence>
<dbReference type="EMBL" id="CAFBOG010000036">
    <property type="protein sequence ID" value="CAB4973169.1"/>
    <property type="molecule type" value="Genomic_DNA"/>
</dbReference>
<dbReference type="EMBL" id="CAFAAQ010000145">
    <property type="protein sequence ID" value="CAB4815152.1"/>
    <property type="molecule type" value="Genomic_DNA"/>
</dbReference>
<evidence type="ECO:0000256" key="6">
    <source>
        <dbReference type="ARBA" id="ARBA00047561"/>
    </source>
</evidence>
<dbReference type="SUPFAM" id="SSF51735">
    <property type="entry name" value="NAD(P)-binding Rossmann-fold domains"/>
    <property type="match status" value="1"/>
</dbReference>
<dbReference type="AlphaFoldDB" id="A0A6J6Z072"/>
<dbReference type="UniPathway" id="UPA00262">
    <property type="reaction ID" value="UER00222"/>
</dbReference>
<dbReference type="EMBL" id="CAEZXS010000035">
    <property type="protein sequence ID" value="CAB4691609.1"/>
    <property type="molecule type" value="Genomic_DNA"/>
</dbReference>
<reference evidence="8" key="1">
    <citation type="submission" date="2020-05" db="EMBL/GenBank/DDBJ databases">
        <authorList>
            <person name="Chiriac C."/>
            <person name="Salcher M."/>
            <person name="Ghai R."/>
            <person name="Kavagutti S V."/>
        </authorList>
    </citation>
    <scope>NUCLEOTIDE SEQUENCE</scope>
</reference>
<evidence type="ECO:0000256" key="1">
    <source>
        <dbReference type="ARBA" id="ARBA00005010"/>
    </source>
</evidence>
<evidence type="ECO:0000313" key="10">
    <source>
        <dbReference type="EMBL" id="CAB5061801.1"/>
    </source>
</evidence>
<evidence type="ECO:0000256" key="2">
    <source>
        <dbReference type="ARBA" id="ARBA00012400"/>
    </source>
</evidence>
<keyword evidence="3" id="KW-0560">Oxidoreductase</keyword>
<dbReference type="PANTHER" id="PTHR35330:SF1">
    <property type="entry name" value="SIROHEME BIOSYNTHESIS PROTEIN MET8"/>
    <property type="match status" value="1"/>
</dbReference>
<dbReference type="InterPro" id="IPR028161">
    <property type="entry name" value="Met8-like"/>
</dbReference>
<evidence type="ECO:0000256" key="3">
    <source>
        <dbReference type="ARBA" id="ARBA00023002"/>
    </source>
</evidence>
<keyword evidence="5" id="KW-0627">Porphyrin biosynthesis</keyword>
<dbReference type="InterPro" id="IPR006367">
    <property type="entry name" value="Sirohaem_synthase_N"/>
</dbReference>
<proteinExistence type="predicted"/>
<comment type="catalytic activity">
    <reaction evidence="6">
        <text>precorrin-2 + NAD(+) = sirohydrochlorin + NADH + 2 H(+)</text>
        <dbReference type="Rhea" id="RHEA:15613"/>
        <dbReference type="ChEBI" id="CHEBI:15378"/>
        <dbReference type="ChEBI" id="CHEBI:57540"/>
        <dbReference type="ChEBI" id="CHEBI:57945"/>
        <dbReference type="ChEBI" id="CHEBI:58351"/>
        <dbReference type="ChEBI" id="CHEBI:58827"/>
        <dbReference type="EC" id="1.3.1.76"/>
    </reaction>
</comment>
<evidence type="ECO:0000256" key="4">
    <source>
        <dbReference type="ARBA" id="ARBA00023027"/>
    </source>
</evidence>
<dbReference type="GO" id="GO:0043115">
    <property type="term" value="F:precorrin-2 dehydrogenase activity"/>
    <property type="evidence" value="ECO:0007669"/>
    <property type="project" value="UniProtKB-EC"/>
</dbReference>
<evidence type="ECO:0000256" key="5">
    <source>
        <dbReference type="ARBA" id="ARBA00023244"/>
    </source>
</evidence>
<protein>
    <recommendedName>
        <fullName evidence="2">precorrin-2 dehydrogenase</fullName>
        <ecNumber evidence="2">1.3.1.76</ecNumber>
    </recommendedName>
</protein>
<dbReference type="PANTHER" id="PTHR35330">
    <property type="entry name" value="SIROHEME BIOSYNTHESIS PROTEIN MET8"/>
    <property type="match status" value="1"/>
</dbReference>
<evidence type="ECO:0000313" key="9">
    <source>
        <dbReference type="EMBL" id="CAB4973169.1"/>
    </source>
</evidence>
<dbReference type="Gene3D" id="3.40.50.720">
    <property type="entry name" value="NAD(P)-binding Rossmann-like Domain"/>
    <property type="match status" value="1"/>
</dbReference>
<evidence type="ECO:0000313" key="7">
    <source>
        <dbReference type="EMBL" id="CAB4691609.1"/>
    </source>
</evidence>
<comment type="pathway">
    <text evidence="1">Porphyrin-containing compound metabolism; siroheme biosynthesis; sirohydrochlorin from precorrin-2: step 1/1.</text>
</comment>
<dbReference type="NCBIfam" id="TIGR01470">
    <property type="entry name" value="cysG_Nterm"/>
    <property type="match status" value="1"/>
</dbReference>
<gene>
    <name evidence="7" type="ORF">UFOPK2582_00454</name>
    <name evidence="8" type="ORF">UFOPK3046_01407</name>
    <name evidence="9" type="ORF">UFOPK3914_00569</name>
    <name evidence="10" type="ORF">UFOPK4354_00266</name>
</gene>
<dbReference type="GO" id="GO:0019354">
    <property type="term" value="P:siroheme biosynthetic process"/>
    <property type="evidence" value="ECO:0007669"/>
    <property type="project" value="UniProtKB-UniPathway"/>
</dbReference>
<sequence>MSESAQLSVQLQVQGRNCVVVGGGAVAVRRTRRLLQAGARVRVIAPSLHQDFDELDASELLHIERRVFEPADLDPITTAGETQSPKVLFVIVATNDPAVNNQVGALCTEAGILVNRADMAHAGDVSFPATLHWGSVTIAVSDSEGSPALSQWVARRVDASLESVLGLTSEQGEQLAEVIAQVRQELQAARSSADGSRRDVTFDAPDWRSALDESILVLVRMGRCAEAKERLLACLSS</sequence>